<sequence>MNNAVLTQMMKKRLTLLVCLLLASGSTVLYAEDTVPKSSLSINTQDLATYLLGTWAPAENTDTYSLTTFNSDGTWYGGYYPDASLSAEPTVRFAGTYAIDQDVITETATHIEPNLLHLTLPYSGKFKMTDISPDEHTSVDLTTGQRLRFKRVK</sequence>
<protein>
    <recommendedName>
        <fullName evidence="4">Lipocalin-like domain-containing protein</fullName>
    </recommendedName>
</protein>
<evidence type="ECO:0000256" key="1">
    <source>
        <dbReference type="SAM" id="SignalP"/>
    </source>
</evidence>
<dbReference type="RefSeq" id="WP_107866729.1">
    <property type="nucleotide sequence ID" value="NZ_QAON01000018.1"/>
</dbReference>
<evidence type="ECO:0008006" key="4">
    <source>
        <dbReference type="Google" id="ProtNLM"/>
    </source>
</evidence>
<dbReference type="EMBL" id="QAON01000018">
    <property type="protein sequence ID" value="PTQ87511.1"/>
    <property type="molecule type" value="Genomic_DNA"/>
</dbReference>
<evidence type="ECO:0000313" key="3">
    <source>
        <dbReference type="Proteomes" id="UP000244223"/>
    </source>
</evidence>
<gene>
    <name evidence="2" type="ORF">C8N29_1186</name>
</gene>
<name>A0A2T5IUN1_9GAMM</name>
<proteinExistence type="predicted"/>
<dbReference type="AlphaFoldDB" id="A0A2T5IUN1"/>
<comment type="caution">
    <text evidence="2">The sequence shown here is derived from an EMBL/GenBank/DDBJ whole genome shotgun (WGS) entry which is preliminary data.</text>
</comment>
<accession>A0A2T5IUN1</accession>
<feature type="chain" id="PRO_5015569408" description="Lipocalin-like domain-containing protein" evidence="1">
    <location>
        <begin position="32"/>
        <end position="153"/>
    </location>
</feature>
<organism evidence="2 3">
    <name type="scientific">Agitococcus lubricus</name>
    <dbReference type="NCBI Taxonomy" id="1077255"/>
    <lineage>
        <taxon>Bacteria</taxon>
        <taxon>Pseudomonadati</taxon>
        <taxon>Pseudomonadota</taxon>
        <taxon>Gammaproteobacteria</taxon>
        <taxon>Moraxellales</taxon>
        <taxon>Moraxellaceae</taxon>
        <taxon>Agitococcus</taxon>
    </lineage>
</organism>
<keyword evidence="1" id="KW-0732">Signal</keyword>
<reference evidence="2 3" key="1">
    <citation type="submission" date="2018-04" db="EMBL/GenBank/DDBJ databases">
        <title>Genomic Encyclopedia of Archaeal and Bacterial Type Strains, Phase II (KMG-II): from individual species to whole genera.</title>
        <authorList>
            <person name="Goeker M."/>
        </authorList>
    </citation>
    <scope>NUCLEOTIDE SEQUENCE [LARGE SCALE GENOMIC DNA]</scope>
    <source>
        <strain evidence="2 3">DSM 5822</strain>
    </source>
</reference>
<evidence type="ECO:0000313" key="2">
    <source>
        <dbReference type="EMBL" id="PTQ87511.1"/>
    </source>
</evidence>
<feature type="signal peptide" evidence="1">
    <location>
        <begin position="1"/>
        <end position="31"/>
    </location>
</feature>
<dbReference type="Proteomes" id="UP000244223">
    <property type="component" value="Unassembled WGS sequence"/>
</dbReference>
<keyword evidence="3" id="KW-1185">Reference proteome</keyword>